<evidence type="ECO:0000313" key="3">
    <source>
        <dbReference type="EMBL" id="TNY33379.1"/>
    </source>
</evidence>
<sequence length="274" mass="29917">MPRFTTSDGLSLHYTAEGAGPPVLCLAGLTRNADDFAYLARALPEYRLIRLDYRGRGRSDRAADFESYTVEREGQDAIELLDHLDLGTVPLIGTSRGGLIGMTLAQSNGDRLSAIVLNDIGPVIEHEGLANIMTYLGRRPDLPDLEAGAQHLMEVNADTFPGVPLERWREEAAARWTETPDGLDLRYDPRLRDALEQGSGSGLYDPWVAIGGLIERPVGIIRGENSDILSEATVTEMVARIPDSRAVTLADRGHVPFLDEPEAVDLIRSTLESA</sequence>
<keyword evidence="4" id="KW-1185">Reference proteome</keyword>
<dbReference type="GO" id="GO:0016787">
    <property type="term" value="F:hydrolase activity"/>
    <property type="evidence" value="ECO:0007669"/>
    <property type="project" value="UniProtKB-KW"/>
</dbReference>
<accession>A0A5C5GHH6</accession>
<dbReference type="PANTHER" id="PTHR43798:SF31">
    <property type="entry name" value="AB HYDROLASE SUPERFAMILY PROTEIN YCLE"/>
    <property type="match status" value="1"/>
</dbReference>
<dbReference type="PANTHER" id="PTHR43798">
    <property type="entry name" value="MONOACYLGLYCEROL LIPASE"/>
    <property type="match status" value="1"/>
</dbReference>
<dbReference type="InterPro" id="IPR050266">
    <property type="entry name" value="AB_hydrolase_sf"/>
</dbReference>
<feature type="domain" description="AB hydrolase-1" evidence="2">
    <location>
        <begin position="21"/>
        <end position="261"/>
    </location>
</feature>
<keyword evidence="1 3" id="KW-0378">Hydrolase</keyword>
<dbReference type="InterPro" id="IPR029058">
    <property type="entry name" value="AB_hydrolase_fold"/>
</dbReference>
<dbReference type="SUPFAM" id="SSF53474">
    <property type="entry name" value="alpha/beta-Hydrolases"/>
    <property type="match status" value="1"/>
</dbReference>
<dbReference type="AlphaFoldDB" id="A0A5C5GHH6"/>
<reference evidence="3 4" key="1">
    <citation type="submission" date="2019-06" db="EMBL/GenBank/DDBJ databases">
        <title>Genome of new Rhodobacteraceae sp. SM1903.</title>
        <authorList>
            <person name="Ren X."/>
        </authorList>
    </citation>
    <scope>NUCLEOTIDE SEQUENCE [LARGE SCALE GENOMIC DNA]</scope>
    <source>
        <strain evidence="3 4">SM1903</strain>
    </source>
</reference>
<dbReference type="OrthoDB" id="9791366at2"/>
<evidence type="ECO:0000256" key="1">
    <source>
        <dbReference type="ARBA" id="ARBA00022801"/>
    </source>
</evidence>
<dbReference type="Proteomes" id="UP000314011">
    <property type="component" value="Unassembled WGS sequence"/>
</dbReference>
<dbReference type="GO" id="GO:0016020">
    <property type="term" value="C:membrane"/>
    <property type="evidence" value="ECO:0007669"/>
    <property type="project" value="TreeGrafter"/>
</dbReference>
<protein>
    <submittedName>
        <fullName evidence="3">Alpha/beta hydrolase</fullName>
    </submittedName>
</protein>
<name>A0A5C5GHH6_9RHOB</name>
<dbReference type="Gene3D" id="3.40.50.1820">
    <property type="entry name" value="alpha/beta hydrolase"/>
    <property type="match status" value="1"/>
</dbReference>
<evidence type="ECO:0000259" key="2">
    <source>
        <dbReference type="Pfam" id="PF00561"/>
    </source>
</evidence>
<organism evidence="3 4">
    <name type="scientific">Pelagovum pacificum</name>
    <dbReference type="NCBI Taxonomy" id="2588711"/>
    <lineage>
        <taxon>Bacteria</taxon>
        <taxon>Pseudomonadati</taxon>
        <taxon>Pseudomonadota</taxon>
        <taxon>Alphaproteobacteria</taxon>
        <taxon>Rhodobacterales</taxon>
        <taxon>Paracoccaceae</taxon>
        <taxon>Pelagovum</taxon>
    </lineage>
</organism>
<dbReference type="RefSeq" id="WP_140194064.1">
    <property type="nucleotide sequence ID" value="NZ_CP065915.1"/>
</dbReference>
<proteinExistence type="predicted"/>
<dbReference type="InterPro" id="IPR000073">
    <property type="entry name" value="AB_hydrolase_1"/>
</dbReference>
<evidence type="ECO:0000313" key="4">
    <source>
        <dbReference type="Proteomes" id="UP000314011"/>
    </source>
</evidence>
<comment type="caution">
    <text evidence="3">The sequence shown here is derived from an EMBL/GenBank/DDBJ whole genome shotgun (WGS) entry which is preliminary data.</text>
</comment>
<dbReference type="EMBL" id="VFFF01000001">
    <property type="protein sequence ID" value="TNY33379.1"/>
    <property type="molecule type" value="Genomic_DNA"/>
</dbReference>
<dbReference type="Pfam" id="PF00561">
    <property type="entry name" value="Abhydrolase_1"/>
    <property type="match status" value="1"/>
</dbReference>
<gene>
    <name evidence="3" type="ORF">FHY64_08935</name>
</gene>